<protein>
    <submittedName>
        <fullName evidence="2">Transcriptional regulator EpsA</fullName>
    </submittedName>
</protein>
<evidence type="ECO:0000259" key="1">
    <source>
        <dbReference type="PROSITE" id="PS50043"/>
    </source>
</evidence>
<dbReference type="NCBIfam" id="TIGR03020">
    <property type="entry name" value="EpsA"/>
    <property type="match status" value="1"/>
</dbReference>
<dbReference type="Pfam" id="PF00196">
    <property type="entry name" value="GerE"/>
    <property type="match status" value="1"/>
</dbReference>
<reference evidence="2 3" key="1">
    <citation type="submission" date="2016-10" db="EMBL/GenBank/DDBJ databases">
        <authorList>
            <person name="de Groot N.N."/>
        </authorList>
    </citation>
    <scope>NUCLEOTIDE SEQUENCE [LARGE SCALE GENOMIC DNA]</scope>
    <source>
        <strain evidence="2 3">Nv1</strain>
    </source>
</reference>
<dbReference type="GO" id="GO:0003677">
    <property type="term" value="F:DNA binding"/>
    <property type="evidence" value="ECO:0007669"/>
    <property type="project" value="InterPro"/>
</dbReference>
<dbReference type="AlphaFoldDB" id="A0A1H7JUM0"/>
<dbReference type="EMBL" id="FOBH01000003">
    <property type="protein sequence ID" value="SEK78289.1"/>
    <property type="molecule type" value="Genomic_DNA"/>
</dbReference>
<dbReference type="Gene3D" id="1.10.10.10">
    <property type="entry name" value="Winged helix-like DNA-binding domain superfamily/Winged helix DNA-binding domain"/>
    <property type="match status" value="1"/>
</dbReference>
<gene>
    <name evidence="2" type="ORF">SAMN05216387_1039</name>
</gene>
<accession>A0A1H7JUM0</accession>
<dbReference type="SUPFAM" id="SSF46894">
    <property type="entry name" value="C-terminal effector domain of the bipartite response regulators"/>
    <property type="match status" value="1"/>
</dbReference>
<dbReference type="STRING" id="1233.SAMN05216387_1039"/>
<feature type="domain" description="HTH luxR-type" evidence="1">
    <location>
        <begin position="230"/>
        <end position="281"/>
    </location>
</feature>
<dbReference type="PRINTS" id="PR00038">
    <property type="entry name" value="HTHLUXR"/>
</dbReference>
<evidence type="ECO:0000313" key="3">
    <source>
        <dbReference type="Proteomes" id="UP000198620"/>
    </source>
</evidence>
<dbReference type="InterPro" id="IPR036388">
    <property type="entry name" value="WH-like_DNA-bd_sf"/>
</dbReference>
<name>A0A1H7JUM0_9PROT</name>
<sequence length="281" mass="31389">MELASHQTDCDKLWTLQHGCGSLSRNKNDPSLSETEISEMGFNLPLTAEHAERYARIIEEGTAVRRHYDLLIWLQGEIQHYLPHEIMLGAWGDFSSNPIRYDIASALLGIRTKCSDSNALSPLLQGLFNRWVSLGQMPYTLGRGESVFLLEEHGLQCSFGVALRGMRSILIHGVSDKRGQHDCLYIILSSRTRLDTSAFNALKLLLPYLDTAMGQVDPLICDPRSAPTSPDMKDEGLSMSEVEIMNWIKAGKTNSEIAVILGISAVALKNHLRNIFKKLHE</sequence>
<keyword evidence="3" id="KW-1185">Reference proteome</keyword>
<dbReference type="PROSITE" id="PS50043">
    <property type="entry name" value="HTH_LUXR_2"/>
    <property type="match status" value="1"/>
</dbReference>
<dbReference type="SMART" id="SM00421">
    <property type="entry name" value="HTH_LUXR"/>
    <property type="match status" value="1"/>
</dbReference>
<dbReference type="InterPro" id="IPR017470">
    <property type="entry name" value="Tscrpt_reg_EpsA"/>
</dbReference>
<dbReference type="InterPro" id="IPR016032">
    <property type="entry name" value="Sig_transdc_resp-reg_C-effctor"/>
</dbReference>
<evidence type="ECO:0000313" key="2">
    <source>
        <dbReference type="EMBL" id="SEK78289.1"/>
    </source>
</evidence>
<organism evidence="2 3">
    <name type="scientific">Nitrosovibrio tenuis</name>
    <dbReference type="NCBI Taxonomy" id="1233"/>
    <lineage>
        <taxon>Bacteria</taxon>
        <taxon>Pseudomonadati</taxon>
        <taxon>Pseudomonadota</taxon>
        <taxon>Betaproteobacteria</taxon>
        <taxon>Nitrosomonadales</taxon>
        <taxon>Nitrosomonadaceae</taxon>
        <taxon>Nitrosovibrio</taxon>
    </lineage>
</organism>
<dbReference type="CDD" id="cd06170">
    <property type="entry name" value="LuxR_C_like"/>
    <property type="match status" value="1"/>
</dbReference>
<dbReference type="Proteomes" id="UP000198620">
    <property type="component" value="Unassembled WGS sequence"/>
</dbReference>
<dbReference type="InterPro" id="IPR000792">
    <property type="entry name" value="Tscrpt_reg_LuxR_C"/>
</dbReference>
<dbReference type="GO" id="GO:0006355">
    <property type="term" value="P:regulation of DNA-templated transcription"/>
    <property type="evidence" value="ECO:0007669"/>
    <property type="project" value="InterPro"/>
</dbReference>
<proteinExistence type="predicted"/>